<comment type="caution">
    <text evidence="2">The sequence shown here is derived from an EMBL/GenBank/DDBJ whole genome shotgun (WGS) entry which is preliminary data.</text>
</comment>
<proteinExistence type="predicted"/>
<dbReference type="RefSeq" id="WP_099391396.1">
    <property type="nucleotide sequence ID" value="NZ_PDYF01000008.1"/>
</dbReference>
<sequence length="295" mass="33658">MKISVVTPFYEGDRYMQDYVSCMEKNREMLAQAGHELEVILVNDSPWKTLKAPANGGQYFRVLTNSENRGIHYSRVSGLTEATGEYVMFLDQDDLLAEDGLLRLMEVALKNPSDIIIGNANLGQADGSNLVWYRTVDHVKLIWDLQTYLNVGIQIISPGQCLIKKDAIPQFWKEHFVRVNGADDYYLWLLMMAAGKTHSFCGGSPVYNHRFTGDNISADTTATDDSVYDFLELLSECDYFKQEDIFRLHEMITYKAQFRKSNLFGKLTCTIANLDIFIANLKFKKVTKTGYGFNR</sequence>
<reference evidence="2 3" key="1">
    <citation type="submission" date="2017-10" db="EMBL/GenBank/DDBJ databases">
        <title>Resolving the taxonomy of Roseburia spp., Eubacterium rectale and Agathobacter spp. through phylogenomic analysis.</title>
        <authorList>
            <person name="Sheridan P.O."/>
            <person name="Walker A.W."/>
            <person name="Duncan S.H."/>
            <person name="Scott K.P."/>
            <person name="Toole P.W.O."/>
            <person name="Luis P."/>
            <person name="Flint H.J."/>
        </authorList>
    </citation>
    <scope>NUCLEOTIDE SEQUENCE [LARGE SCALE GENOMIC DNA]</scope>
    <source>
        <strain evidence="2 3">JK626</strain>
    </source>
</reference>
<dbReference type="Gene3D" id="3.90.550.10">
    <property type="entry name" value="Spore Coat Polysaccharide Biosynthesis Protein SpsA, Chain A"/>
    <property type="match status" value="1"/>
</dbReference>
<dbReference type="AlphaFoldDB" id="A0A2G3DX55"/>
<gene>
    <name evidence="2" type="ORF">CSX01_02985</name>
</gene>
<evidence type="ECO:0000313" key="3">
    <source>
        <dbReference type="Proteomes" id="UP000225889"/>
    </source>
</evidence>
<reference evidence="2 3" key="2">
    <citation type="submission" date="2017-10" db="EMBL/GenBank/DDBJ databases">
        <authorList>
            <person name="Banno H."/>
            <person name="Chua N.-H."/>
        </authorList>
    </citation>
    <scope>NUCLEOTIDE SEQUENCE [LARGE SCALE GENOMIC DNA]</scope>
    <source>
        <strain evidence="2 3">JK626</strain>
    </source>
</reference>
<dbReference type="Pfam" id="PF00535">
    <property type="entry name" value="Glycos_transf_2"/>
    <property type="match status" value="1"/>
</dbReference>
<dbReference type="GO" id="GO:0016758">
    <property type="term" value="F:hexosyltransferase activity"/>
    <property type="evidence" value="ECO:0007669"/>
    <property type="project" value="UniProtKB-ARBA"/>
</dbReference>
<protein>
    <recommendedName>
        <fullName evidence="1">Glycosyltransferase 2-like domain-containing protein</fullName>
    </recommendedName>
</protein>
<dbReference type="InterPro" id="IPR001173">
    <property type="entry name" value="Glyco_trans_2-like"/>
</dbReference>
<organism evidence="2 3">
    <name type="scientific">Pseudobutyrivibrio ruminis</name>
    <dbReference type="NCBI Taxonomy" id="46206"/>
    <lineage>
        <taxon>Bacteria</taxon>
        <taxon>Bacillati</taxon>
        <taxon>Bacillota</taxon>
        <taxon>Clostridia</taxon>
        <taxon>Lachnospirales</taxon>
        <taxon>Lachnospiraceae</taxon>
        <taxon>Pseudobutyrivibrio</taxon>
    </lineage>
</organism>
<evidence type="ECO:0000313" key="2">
    <source>
        <dbReference type="EMBL" id="PHU35584.1"/>
    </source>
</evidence>
<dbReference type="PANTHER" id="PTHR22916">
    <property type="entry name" value="GLYCOSYLTRANSFERASE"/>
    <property type="match status" value="1"/>
</dbReference>
<evidence type="ECO:0000259" key="1">
    <source>
        <dbReference type="Pfam" id="PF00535"/>
    </source>
</evidence>
<dbReference type="CDD" id="cd00761">
    <property type="entry name" value="Glyco_tranf_GTA_type"/>
    <property type="match status" value="1"/>
</dbReference>
<feature type="domain" description="Glycosyltransferase 2-like" evidence="1">
    <location>
        <begin position="4"/>
        <end position="166"/>
    </location>
</feature>
<dbReference type="EMBL" id="PDYF01000008">
    <property type="protein sequence ID" value="PHU35584.1"/>
    <property type="molecule type" value="Genomic_DNA"/>
</dbReference>
<name>A0A2G3DX55_9FIRM</name>
<dbReference type="SUPFAM" id="SSF53448">
    <property type="entry name" value="Nucleotide-diphospho-sugar transferases"/>
    <property type="match status" value="1"/>
</dbReference>
<accession>A0A2G3DX55</accession>
<dbReference type="PANTHER" id="PTHR22916:SF3">
    <property type="entry name" value="UDP-GLCNAC:BETAGAL BETA-1,3-N-ACETYLGLUCOSAMINYLTRANSFERASE-LIKE PROTEIN 1"/>
    <property type="match status" value="1"/>
</dbReference>
<dbReference type="InterPro" id="IPR029044">
    <property type="entry name" value="Nucleotide-diphossugar_trans"/>
</dbReference>
<dbReference type="Proteomes" id="UP000225889">
    <property type="component" value="Unassembled WGS sequence"/>
</dbReference>